<dbReference type="InterPro" id="IPR034660">
    <property type="entry name" value="DinB/YfiT-like"/>
</dbReference>
<dbReference type="Pfam" id="PF08608">
    <property type="entry name" value="Wyosine_form"/>
    <property type="match status" value="1"/>
</dbReference>
<evidence type="ECO:0000259" key="2">
    <source>
        <dbReference type="Pfam" id="PF11716"/>
    </source>
</evidence>
<feature type="domain" description="tRNA wybutosine-synthesis" evidence="1">
    <location>
        <begin position="183"/>
        <end position="226"/>
    </location>
</feature>
<comment type="caution">
    <text evidence="3">The sequence shown here is derived from an EMBL/GenBank/DDBJ whole genome shotgun (WGS) entry which is preliminary data.</text>
</comment>
<proteinExistence type="predicted"/>
<sequence length="267" mass="28238">MTVLRDLVDDMTAEAASLDDLVAGLDDTQWLTPTPAEGWTVADQVGHLAWTDRVATVSATDPDGFAVVLAEGAADPANFIDDAAAQMAAQPPADLLRQWRDMRAALADALLATPAGTKLAWFGPPMSAASMATARIMEYWAHGQDVADALGVTVEPTDRLKAVAHIGARTRDFAYVLRGKTPPADEFRIELTGPSGDEWTWGPQDATDRVTGSAVDFCLLVTQRRAPEDLGLTVVGDDATEWTAIAQCFAGAPGPGRAPRVDAAVAR</sequence>
<dbReference type="Proteomes" id="UP001597068">
    <property type="component" value="Unassembled WGS sequence"/>
</dbReference>
<evidence type="ECO:0000313" key="4">
    <source>
        <dbReference type="Proteomes" id="UP001597068"/>
    </source>
</evidence>
<dbReference type="InterPro" id="IPR013917">
    <property type="entry name" value="tRNA_wybutosine-synth"/>
</dbReference>
<protein>
    <submittedName>
        <fullName evidence="3">TIGR03084 family metal-binding protein</fullName>
    </submittedName>
</protein>
<name>A0ABW3G6U6_9NOCA</name>
<keyword evidence="4" id="KW-1185">Reference proteome</keyword>
<organism evidence="3 4">
    <name type="scientific">Williamsia deligens</name>
    <dbReference type="NCBI Taxonomy" id="321325"/>
    <lineage>
        <taxon>Bacteria</taxon>
        <taxon>Bacillati</taxon>
        <taxon>Actinomycetota</taxon>
        <taxon>Actinomycetes</taxon>
        <taxon>Mycobacteriales</taxon>
        <taxon>Nocardiaceae</taxon>
        <taxon>Williamsia</taxon>
    </lineage>
</organism>
<dbReference type="Pfam" id="PF11716">
    <property type="entry name" value="MDMPI_N"/>
    <property type="match status" value="1"/>
</dbReference>
<accession>A0ABW3G6U6</accession>
<reference evidence="4" key="1">
    <citation type="journal article" date="2019" name="Int. J. Syst. Evol. Microbiol.">
        <title>The Global Catalogue of Microorganisms (GCM) 10K type strain sequencing project: providing services to taxonomists for standard genome sequencing and annotation.</title>
        <authorList>
            <consortium name="The Broad Institute Genomics Platform"/>
            <consortium name="The Broad Institute Genome Sequencing Center for Infectious Disease"/>
            <person name="Wu L."/>
            <person name="Ma J."/>
        </authorList>
    </citation>
    <scope>NUCLEOTIDE SEQUENCE [LARGE SCALE GENOMIC DNA]</scope>
    <source>
        <strain evidence="4">CCUG 50873</strain>
    </source>
</reference>
<evidence type="ECO:0000313" key="3">
    <source>
        <dbReference type="EMBL" id="MFD0924560.1"/>
    </source>
</evidence>
<dbReference type="NCBIfam" id="TIGR03084">
    <property type="entry name" value="TIGR03084 family metal-binding protein"/>
    <property type="match status" value="1"/>
</dbReference>
<dbReference type="InterPro" id="IPR024344">
    <property type="entry name" value="MDMPI_metal-binding"/>
</dbReference>
<dbReference type="InterPro" id="IPR017517">
    <property type="entry name" value="Maleyloyr_isom"/>
</dbReference>
<dbReference type="InterPro" id="IPR017518">
    <property type="entry name" value="CHP03084"/>
</dbReference>
<dbReference type="EMBL" id="JBHTIL010000001">
    <property type="protein sequence ID" value="MFD0924560.1"/>
    <property type="molecule type" value="Genomic_DNA"/>
</dbReference>
<evidence type="ECO:0000259" key="1">
    <source>
        <dbReference type="Pfam" id="PF08608"/>
    </source>
</evidence>
<dbReference type="NCBIfam" id="TIGR03083">
    <property type="entry name" value="maleylpyruvate isomerase family mycothiol-dependent enzyme"/>
    <property type="match status" value="1"/>
</dbReference>
<dbReference type="RefSeq" id="WP_253647416.1">
    <property type="nucleotide sequence ID" value="NZ_BAAAMO010000002.1"/>
</dbReference>
<feature type="domain" description="Mycothiol-dependent maleylpyruvate isomerase metal-binding" evidence="2">
    <location>
        <begin position="13"/>
        <end position="147"/>
    </location>
</feature>
<dbReference type="Gene3D" id="1.20.120.450">
    <property type="entry name" value="dinb family like domain"/>
    <property type="match status" value="1"/>
</dbReference>
<gene>
    <name evidence="3" type="ORF">ACFQ04_02300</name>
</gene>
<dbReference type="SUPFAM" id="SSF109854">
    <property type="entry name" value="DinB/YfiT-like putative metalloenzymes"/>
    <property type="match status" value="1"/>
</dbReference>